<keyword evidence="8" id="KW-0963">Cytoplasm</keyword>
<dbReference type="SUPFAM" id="SSF55821">
    <property type="entry name" value="YrdC/RibB"/>
    <property type="match status" value="1"/>
</dbReference>
<sequence>MARIVKLLSLLEGKEQHLLQKSASDVLLSGGVIAVPTDTIYGIAALSQDVEAINRIYNIKQRDLQKPIAISVGDIDDIYRWSKVTVNNDLLSELLPGPVTVVMERSEELNPRLNPDTNLIGVRIPDHKFIRSLAQQCRQPIALTSANISCDRSSLSVEEFKDLWPMLDLIIDGGILSSCGERSGSTVVDLSTSGFYRIIRQGSGYEETLKILHKHKLQEKL</sequence>
<dbReference type="NCBIfam" id="TIGR00057">
    <property type="entry name" value="L-threonylcarbamoyladenylate synthase"/>
    <property type="match status" value="1"/>
</dbReference>
<evidence type="ECO:0000256" key="12">
    <source>
        <dbReference type="ARBA" id="ARBA00023136"/>
    </source>
</evidence>
<dbReference type="Gene3D" id="3.90.870.10">
    <property type="entry name" value="DHBP synthase"/>
    <property type="match status" value="1"/>
</dbReference>
<keyword evidence="18" id="KW-1185">Reference proteome</keyword>
<comment type="caution">
    <text evidence="17">The sequence shown here is derived from an EMBL/GenBank/DDBJ whole genome shotgun (WGS) entry which is preliminary data.</text>
</comment>
<keyword evidence="9" id="KW-0808">Transferase</keyword>
<evidence type="ECO:0000259" key="16">
    <source>
        <dbReference type="PROSITE" id="PS51163"/>
    </source>
</evidence>
<evidence type="ECO:0000256" key="7">
    <source>
        <dbReference type="ARBA" id="ARBA00022475"/>
    </source>
</evidence>
<dbReference type="AlphaFoldDB" id="A0AAN8JG53"/>
<evidence type="ECO:0000256" key="4">
    <source>
        <dbReference type="ARBA" id="ARBA00007663"/>
    </source>
</evidence>
<evidence type="ECO:0000313" key="18">
    <source>
        <dbReference type="Proteomes" id="UP001347796"/>
    </source>
</evidence>
<keyword evidence="11" id="KW-0496">Mitochondrion</keyword>
<dbReference type="PANTHER" id="PTHR17490">
    <property type="entry name" value="SUA5"/>
    <property type="match status" value="1"/>
</dbReference>
<comment type="catalytic activity">
    <reaction evidence="13">
        <text>L-threonine + hydrogencarbonate + ATP = L-threonylcarbamoyladenylate + diphosphate + H2O</text>
        <dbReference type="Rhea" id="RHEA:36407"/>
        <dbReference type="ChEBI" id="CHEBI:15377"/>
        <dbReference type="ChEBI" id="CHEBI:17544"/>
        <dbReference type="ChEBI" id="CHEBI:30616"/>
        <dbReference type="ChEBI" id="CHEBI:33019"/>
        <dbReference type="ChEBI" id="CHEBI:57926"/>
        <dbReference type="ChEBI" id="CHEBI:73682"/>
        <dbReference type="EC" id="2.7.7.87"/>
    </reaction>
</comment>
<proteinExistence type="inferred from homology"/>
<evidence type="ECO:0000256" key="5">
    <source>
        <dbReference type="ARBA" id="ARBA00012584"/>
    </source>
</evidence>
<dbReference type="GO" id="GO:0000049">
    <property type="term" value="F:tRNA binding"/>
    <property type="evidence" value="ECO:0007669"/>
    <property type="project" value="TreeGrafter"/>
</dbReference>
<comment type="subcellular location">
    <subcellularLocation>
        <location evidence="2">Cell membrane</location>
        <topology evidence="2">Peripheral membrane protein</topology>
    </subcellularLocation>
    <subcellularLocation>
        <location evidence="3">Cytoplasm</location>
    </subcellularLocation>
    <subcellularLocation>
        <location evidence="1">Mitochondrion</location>
    </subcellularLocation>
</comment>
<evidence type="ECO:0000256" key="15">
    <source>
        <dbReference type="ARBA" id="ARBA00063146"/>
    </source>
</evidence>
<keyword evidence="7" id="KW-1003">Cell membrane</keyword>
<dbReference type="InterPro" id="IPR050156">
    <property type="entry name" value="TC-AMP_synthase_SUA5"/>
</dbReference>
<dbReference type="PROSITE" id="PS51163">
    <property type="entry name" value="YRDC"/>
    <property type="match status" value="1"/>
</dbReference>
<dbReference type="GO" id="GO:0006450">
    <property type="term" value="P:regulation of translational fidelity"/>
    <property type="evidence" value="ECO:0007669"/>
    <property type="project" value="TreeGrafter"/>
</dbReference>
<dbReference type="InterPro" id="IPR006070">
    <property type="entry name" value="Sua5-like_dom"/>
</dbReference>
<keyword evidence="10" id="KW-0809">Transit peptide</keyword>
<comment type="subunit">
    <text evidence="15">Interacts with RSC1A1.</text>
</comment>
<dbReference type="Pfam" id="PF01300">
    <property type="entry name" value="Sua5_yciO_yrdC"/>
    <property type="match status" value="1"/>
</dbReference>
<feature type="domain" description="YrdC-like" evidence="16">
    <location>
        <begin position="17"/>
        <end position="204"/>
    </location>
</feature>
<dbReference type="EC" id="2.7.7.87" evidence="5"/>
<dbReference type="GO" id="GO:0005886">
    <property type="term" value="C:plasma membrane"/>
    <property type="evidence" value="ECO:0007669"/>
    <property type="project" value="UniProtKB-SubCell"/>
</dbReference>
<evidence type="ECO:0000256" key="11">
    <source>
        <dbReference type="ARBA" id="ARBA00023128"/>
    </source>
</evidence>
<evidence type="ECO:0000313" key="17">
    <source>
        <dbReference type="EMBL" id="KAK6174860.1"/>
    </source>
</evidence>
<evidence type="ECO:0000256" key="8">
    <source>
        <dbReference type="ARBA" id="ARBA00022490"/>
    </source>
</evidence>
<dbReference type="GO" id="GO:0061710">
    <property type="term" value="F:L-threonylcarbamoyladenylate synthase"/>
    <property type="evidence" value="ECO:0007669"/>
    <property type="project" value="UniProtKB-EC"/>
</dbReference>
<comment type="similarity">
    <text evidence="4">Belongs to the SUA5 family.</text>
</comment>
<evidence type="ECO:0000256" key="10">
    <source>
        <dbReference type="ARBA" id="ARBA00022946"/>
    </source>
</evidence>
<organism evidence="17 18">
    <name type="scientific">Patella caerulea</name>
    <name type="common">Rayed Mediterranean limpet</name>
    <dbReference type="NCBI Taxonomy" id="87958"/>
    <lineage>
        <taxon>Eukaryota</taxon>
        <taxon>Metazoa</taxon>
        <taxon>Spiralia</taxon>
        <taxon>Lophotrochozoa</taxon>
        <taxon>Mollusca</taxon>
        <taxon>Gastropoda</taxon>
        <taxon>Patellogastropoda</taxon>
        <taxon>Patelloidea</taxon>
        <taxon>Patellidae</taxon>
        <taxon>Patella</taxon>
    </lineage>
</organism>
<gene>
    <name evidence="17" type="ORF">SNE40_013427</name>
</gene>
<dbReference type="PANTHER" id="PTHR17490:SF10">
    <property type="entry name" value="THREONYLCARBAMOYL-AMP SYNTHASE"/>
    <property type="match status" value="1"/>
</dbReference>
<reference evidence="17 18" key="1">
    <citation type="submission" date="2024-01" db="EMBL/GenBank/DDBJ databases">
        <title>The genome of the rayed Mediterranean limpet Patella caerulea (Linnaeus, 1758).</title>
        <authorList>
            <person name="Anh-Thu Weber A."/>
            <person name="Halstead-Nussloch G."/>
        </authorList>
    </citation>
    <scope>NUCLEOTIDE SEQUENCE [LARGE SCALE GENOMIC DNA]</scope>
    <source>
        <strain evidence="17">AATW-2023a</strain>
        <tissue evidence="17">Whole specimen</tissue>
    </source>
</reference>
<accession>A0AAN8JG53</accession>
<keyword evidence="12" id="KW-0472">Membrane</keyword>
<dbReference type="GO" id="GO:0005739">
    <property type="term" value="C:mitochondrion"/>
    <property type="evidence" value="ECO:0007669"/>
    <property type="project" value="UniProtKB-SubCell"/>
</dbReference>
<comment type="function">
    <text evidence="14">Cytoplasmic and mitochondrial threonylcarbamoyl-AMP synthase required for the formation of a threonylcarbamoyl group on adenosine at position 37 (t(6)A37) in tRNAs that read codons beginning with adenine. Catalyzes the conversion of L-threonine, HCO(3)(-)/CO(2) and ATP to give threonylcarbamoyl-AMP (TC-AMP) as the acyladenylate intermediate, with the release of diphosphate. Participates in t(6)A37 formation in cytoplasmic and mitochondrial tRNAs. May regulate the activity of some transporters.</text>
</comment>
<evidence type="ECO:0000256" key="9">
    <source>
        <dbReference type="ARBA" id="ARBA00022679"/>
    </source>
</evidence>
<protein>
    <recommendedName>
        <fullName evidence="6">Threonylcarbamoyl-AMP synthase</fullName>
        <ecNumber evidence="5">2.7.7.87</ecNumber>
    </recommendedName>
</protein>
<evidence type="ECO:0000256" key="14">
    <source>
        <dbReference type="ARBA" id="ARBA00058524"/>
    </source>
</evidence>
<dbReference type="GO" id="GO:0003725">
    <property type="term" value="F:double-stranded RNA binding"/>
    <property type="evidence" value="ECO:0007669"/>
    <property type="project" value="InterPro"/>
</dbReference>
<dbReference type="EMBL" id="JAZGQO010000010">
    <property type="protein sequence ID" value="KAK6174860.1"/>
    <property type="molecule type" value="Genomic_DNA"/>
</dbReference>
<evidence type="ECO:0000256" key="1">
    <source>
        <dbReference type="ARBA" id="ARBA00004173"/>
    </source>
</evidence>
<evidence type="ECO:0000256" key="3">
    <source>
        <dbReference type="ARBA" id="ARBA00004496"/>
    </source>
</evidence>
<name>A0AAN8JG53_PATCE</name>
<evidence type="ECO:0000256" key="2">
    <source>
        <dbReference type="ARBA" id="ARBA00004202"/>
    </source>
</evidence>
<evidence type="ECO:0000256" key="6">
    <source>
        <dbReference type="ARBA" id="ARBA00015492"/>
    </source>
</evidence>
<dbReference type="FunFam" id="3.90.870.10:FF:000007">
    <property type="entry name" value="YrdC N6-threonylcarbamoyltransferase domain containing"/>
    <property type="match status" value="1"/>
</dbReference>
<dbReference type="InterPro" id="IPR017945">
    <property type="entry name" value="DHBP_synth_RibB-like_a/b_dom"/>
</dbReference>
<evidence type="ECO:0000256" key="13">
    <source>
        <dbReference type="ARBA" id="ARBA00048366"/>
    </source>
</evidence>
<dbReference type="Proteomes" id="UP001347796">
    <property type="component" value="Unassembled WGS sequence"/>
</dbReference>